<comment type="caution">
    <text evidence="3">The sequence shown here is derived from an EMBL/GenBank/DDBJ whole genome shotgun (WGS) entry which is preliminary data.</text>
</comment>
<dbReference type="EMBL" id="BAAATJ010000003">
    <property type="protein sequence ID" value="GAA2387805.1"/>
    <property type="molecule type" value="Genomic_DNA"/>
</dbReference>
<protein>
    <recommendedName>
        <fullName evidence="2">Cupin type-2 domain-containing protein</fullName>
    </recommendedName>
</protein>
<feature type="domain" description="Cupin type-2" evidence="2">
    <location>
        <begin position="42"/>
        <end position="117"/>
    </location>
</feature>
<dbReference type="InterPro" id="IPR052538">
    <property type="entry name" value="Flavonoid_dioxygenase-like"/>
</dbReference>
<evidence type="ECO:0000313" key="3">
    <source>
        <dbReference type="EMBL" id="GAA2387805.1"/>
    </source>
</evidence>
<organism evidence="3 4">
    <name type="scientific">Streptomyces glaucosporus</name>
    <dbReference type="NCBI Taxonomy" id="284044"/>
    <lineage>
        <taxon>Bacteria</taxon>
        <taxon>Bacillati</taxon>
        <taxon>Actinomycetota</taxon>
        <taxon>Actinomycetes</taxon>
        <taxon>Kitasatosporales</taxon>
        <taxon>Streptomycetaceae</taxon>
        <taxon>Streptomyces</taxon>
    </lineage>
</organism>
<proteinExistence type="predicted"/>
<dbReference type="PANTHER" id="PTHR43346">
    <property type="entry name" value="LIGAND BINDING DOMAIN PROTEIN, PUTATIVE (AFU_ORTHOLOGUE AFUA_6G14370)-RELATED"/>
    <property type="match status" value="1"/>
</dbReference>
<reference evidence="4" key="1">
    <citation type="journal article" date="2019" name="Int. J. Syst. Evol. Microbiol.">
        <title>The Global Catalogue of Microorganisms (GCM) 10K type strain sequencing project: providing services to taxonomists for standard genome sequencing and annotation.</title>
        <authorList>
            <consortium name="The Broad Institute Genomics Platform"/>
            <consortium name="The Broad Institute Genome Sequencing Center for Infectious Disease"/>
            <person name="Wu L."/>
            <person name="Ma J."/>
        </authorList>
    </citation>
    <scope>NUCLEOTIDE SEQUENCE [LARGE SCALE GENOMIC DNA]</scope>
    <source>
        <strain evidence="4">JCM 6921</strain>
    </source>
</reference>
<name>A0ABP5UTW7_9ACTN</name>
<dbReference type="InterPro" id="IPR013096">
    <property type="entry name" value="Cupin_2"/>
</dbReference>
<dbReference type="Pfam" id="PF07883">
    <property type="entry name" value="Cupin_2"/>
    <property type="match status" value="1"/>
</dbReference>
<feature type="region of interest" description="Disordered" evidence="1">
    <location>
        <begin position="122"/>
        <end position="151"/>
    </location>
</feature>
<feature type="compositionally biased region" description="Acidic residues" evidence="1">
    <location>
        <begin position="135"/>
        <end position="151"/>
    </location>
</feature>
<gene>
    <name evidence="3" type="ORF">GCM10010420_08600</name>
</gene>
<dbReference type="InterPro" id="IPR011051">
    <property type="entry name" value="RmlC_Cupin_sf"/>
</dbReference>
<accession>A0ABP5UTW7</accession>
<dbReference type="InterPro" id="IPR014710">
    <property type="entry name" value="RmlC-like_jellyroll"/>
</dbReference>
<dbReference type="PANTHER" id="PTHR43346:SF1">
    <property type="entry name" value="QUERCETIN 2,3-DIOXYGENASE-RELATED"/>
    <property type="match status" value="1"/>
</dbReference>
<evidence type="ECO:0000313" key="4">
    <source>
        <dbReference type="Proteomes" id="UP001500058"/>
    </source>
</evidence>
<dbReference type="SUPFAM" id="SSF51182">
    <property type="entry name" value="RmlC-like cupins"/>
    <property type="match status" value="1"/>
</dbReference>
<evidence type="ECO:0000259" key="2">
    <source>
        <dbReference type="Pfam" id="PF07883"/>
    </source>
</evidence>
<dbReference type="CDD" id="cd02223">
    <property type="entry name" value="cupin_Bh2720-like"/>
    <property type="match status" value="1"/>
</dbReference>
<keyword evidence="4" id="KW-1185">Reference proteome</keyword>
<dbReference type="Proteomes" id="UP001500058">
    <property type="component" value="Unassembled WGS sequence"/>
</dbReference>
<dbReference type="RefSeq" id="WP_344629478.1">
    <property type="nucleotide sequence ID" value="NZ_BAAATJ010000003.1"/>
</dbReference>
<sequence length="151" mass="16469">MGTEESRDSGPRPHVLDIEQATLANDTYRTALWTGNHLQLTVMSIEPGGEIGLEMHPDRDQFLRVESGKGRVLMGPARDRLDFDREVADDWVVLVPAGSWHNVVNTGDGPLKLYSLYGPPEHPRGTVHRTKAEADAAEEAEEAGTAEAAGD</sequence>
<dbReference type="Gene3D" id="2.60.120.10">
    <property type="entry name" value="Jelly Rolls"/>
    <property type="match status" value="1"/>
</dbReference>
<evidence type="ECO:0000256" key="1">
    <source>
        <dbReference type="SAM" id="MobiDB-lite"/>
    </source>
</evidence>